<protein>
    <submittedName>
        <fullName evidence="1">Uncharacterized protein</fullName>
    </submittedName>
</protein>
<dbReference type="EMBL" id="JAPDRQ010000206">
    <property type="protein sequence ID" value="KAJ9652277.1"/>
    <property type="molecule type" value="Genomic_DNA"/>
</dbReference>
<dbReference type="Proteomes" id="UP001172386">
    <property type="component" value="Unassembled WGS sequence"/>
</dbReference>
<comment type="caution">
    <text evidence="1">The sequence shown here is derived from an EMBL/GenBank/DDBJ whole genome shotgun (WGS) entry which is preliminary data.</text>
</comment>
<accession>A0ACC2ZXC0</accession>
<gene>
    <name evidence="1" type="ORF">H2198_008452</name>
</gene>
<evidence type="ECO:0000313" key="1">
    <source>
        <dbReference type="EMBL" id="KAJ9652277.1"/>
    </source>
</evidence>
<evidence type="ECO:0000313" key="2">
    <source>
        <dbReference type="Proteomes" id="UP001172386"/>
    </source>
</evidence>
<reference evidence="1" key="1">
    <citation type="submission" date="2022-10" db="EMBL/GenBank/DDBJ databases">
        <title>Culturing micro-colonial fungi from biological soil crusts in the Mojave desert and describing Neophaeococcomyces mojavensis, and introducing the new genera and species Taxawa tesnikishii.</title>
        <authorList>
            <person name="Kurbessoian T."/>
            <person name="Stajich J.E."/>
        </authorList>
    </citation>
    <scope>NUCLEOTIDE SEQUENCE</scope>
    <source>
        <strain evidence="1">JES_112</strain>
    </source>
</reference>
<proteinExistence type="predicted"/>
<name>A0ACC2ZXC0_9EURO</name>
<organism evidence="1 2">
    <name type="scientific">Neophaeococcomyces mojaviensis</name>
    <dbReference type="NCBI Taxonomy" id="3383035"/>
    <lineage>
        <taxon>Eukaryota</taxon>
        <taxon>Fungi</taxon>
        <taxon>Dikarya</taxon>
        <taxon>Ascomycota</taxon>
        <taxon>Pezizomycotina</taxon>
        <taxon>Eurotiomycetes</taxon>
        <taxon>Chaetothyriomycetidae</taxon>
        <taxon>Chaetothyriales</taxon>
        <taxon>Chaetothyriales incertae sedis</taxon>
        <taxon>Neophaeococcomyces</taxon>
    </lineage>
</organism>
<keyword evidence="2" id="KW-1185">Reference proteome</keyword>
<sequence>MIYSSGPLDYPPDKTLTQILLDTNLNSTPSNKPAIVDGPTGKVAYTYRSFRDGVNKLAAWLHETYKTKQGMTVAILMTNTELAHALSLAQPDLVIVDRTLVRELRAAIDQSKALSPERSPSLRLWDEIDIAAILTTETASKIPLQAEHSAESTAFVCFSSGTTGPVKGVRLSHRNMVANMFQHRQGLQGDFDEHSVFVLVLPFFHILGLGVFACQYMLQGYPIVVFPRLDFAGLITSIKRDRVTHINVVPTLALKLIRNPITARGDFSTVKCLMNAAAPLKQELSDQVSQRLGCVITQWYGMTEAKPQRDFSESNADPYCSPGQAGELCIRGPNIMQGYVRPEGIMSSATTDDFMRTGDIGYADKEGYVYLVDRAKEMIKVKGHQVAPAEIEAILLSHPSVEDAAVKGVYSDHDATELVVAFITTAVPPSQQNVLKQDLHQLVNGKVAKYKRMSGGLRIIQKIPRK</sequence>